<reference evidence="1 2" key="1">
    <citation type="submission" date="2019-03" db="EMBL/GenBank/DDBJ databases">
        <title>Genomic Encyclopedia of Type Strains, Phase IV (KMG-IV): sequencing the most valuable type-strain genomes for metagenomic binning, comparative biology and taxonomic classification.</title>
        <authorList>
            <person name="Goeker M."/>
        </authorList>
    </citation>
    <scope>NUCLEOTIDE SEQUENCE [LARGE SCALE GENOMIC DNA]</scope>
    <source>
        <strain evidence="1 2">DSM 18401</strain>
    </source>
</reference>
<evidence type="ECO:0000313" key="1">
    <source>
        <dbReference type="EMBL" id="TCN30013.1"/>
    </source>
</evidence>
<name>A0A4R2BTA0_SHIGR</name>
<keyword evidence="2" id="KW-1185">Reference proteome</keyword>
<accession>A0A4R2BTA0</accession>
<proteinExistence type="predicted"/>
<comment type="caution">
    <text evidence="1">The sequence shown here is derived from an EMBL/GenBank/DDBJ whole genome shotgun (WGS) entry which is preliminary data.</text>
</comment>
<organism evidence="1 2">
    <name type="scientific">Shinella granuli</name>
    <dbReference type="NCBI Taxonomy" id="323621"/>
    <lineage>
        <taxon>Bacteria</taxon>
        <taxon>Pseudomonadati</taxon>
        <taxon>Pseudomonadota</taxon>
        <taxon>Alphaproteobacteria</taxon>
        <taxon>Hyphomicrobiales</taxon>
        <taxon>Rhizobiaceae</taxon>
        <taxon>Shinella</taxon>
    </lineage>
</organism>
<sequence>MPQTIGALVNRRWRLPKAKRGRIVGVTPYVEKLLEKQAGKLGITPELFLERICDCVIRDRLYDAVTDGRYDEKPKSSRMTFRLREWR</sequence>
<dbReference type="Proteomes" id="UP000295351">
    <property type="component" value="Unassembled WGS sequence"/>
</dbReference>
<dbReference type="RefSeq" id="WP_133037240.1">
    <property type="nucleotide sequence ID" value="NZ_BAABEI010000003.1"/>
</dbReference>
<dbReference type="AlphaFoldDB" id="A0A4R2BTA0"/>
<dbReference type="EMBL" id="SLVX01000071">
    <property type="protein sequence ID" value="TCN30013.1"/>
    <property type="molecule type" value="Genomic_DNA"/>
</dbReference>
<protein>
    <submittedName>
        <fullName evidence="1">Uncharacterized protein</fullName>
    </submittedName>
</protein>
<evidence type="ECO:0000313" key="2">
    <source>
        <dbReference type="Proteomes" id="UP000295351"/>
    </source>
</evidence>
<gene>
    <name evidence="1" type="ORF">EV665_1714</name>
</gene>